<evidence type="ECO:0000259" key="9">
    <source>
        <dbReference type="PROSITE" id="PS50862"/>
    </source>
</evidence>
<dbReference type="InterPro" id="IPR036621">
    <property type="entry name" value="Anticodon-bd_dom_sf"/>
</dbReference>
<dbReference type="PANTHER" id="PTHR11476:SF7">
    <property type="entry name" value="HISTIDINE--TRNA LIGASE"/>
    <property type="match status" value="1"/>
</dbReference>
<dbReference type="GO" id="GO:0005524">
    <property type="term" value="F:ATP binding"/>
    <property type="evidence" value="ECO:0007669"/>
    <property type="project" value="UniProtKB-UniRule"/>
</dbReference>
<dbReference type="InterPro" id="IPR045864">
    <property type="entry name" value="aa-tRNA-synth_II/BPL/LPL"/>
</dbReference>
<dbReference type="PANTHER" id="PTHR11476">
    <property type="entry name" value="HISTIDYL-TRNA SYNTHETASE"/>
    <property type="match status" value="1"/>
</dbReference>
<dbReference type="Gene3D" id="3.30.930.10">
    <property type="entry name" value="Bira Bifunctional Protein, Domain 2"/>
    <property type="match status" value="1"/>
</dbReference>
<evidence type="ECO:0000256" key="1">
    <source>
        <dbReference type="ARBA" id="ARBA00008226"/>
    </source>
</evidence>
<dbReference type="EC" id="6.1.1.21" evidence="7"/>
<dbReference type="PROSITE" id="PS50862">
    <property type="entry name" value="AA_TRNA_LIGASE_II"/>
    <property type="match status" value="1"/>
</dbReference>
<dbReference type="InterPro" id="IPR015807">
    <property type="entry name" value="His-tRNA-ligase"/>
</dbReference>
<dbReference type="Gene3D" id="3.40.50.800">
    <property type="entry name" value="Anticodon-binding domain"/>
    <property type="match status" value="1"/>
</dbReference>
<feature type="binding site" evidence="8">
    <location>
        <begin position="81"/>
        <end position="83"/>
    </location>
    <ligand>
        <name>L-histidine</name>
        <dbReference type="ChEBI" id="CHEBI:57595"/>
    </ligand>
</feature>
<reference evidence="10" key="1">
    <citation type="submission" date="2017-02" db="EMBL/GenBank/DDBJ databases">
        <authorList>
            <person name="Regsiter A."/>
            <person name="William W."/>
        </authorList>
    </citation>
    <scope>NUCLEOTIDE SEQUENCE</scope>
    <source>
        <strain evidence="10">BdmA 4</strain>
    </source>
</reference>
<keyword evidence="4 7" id="KW-0067">ATP-binding</keyword>
<feature type="binding site" evidence="8">
    <location>
        <position position="129"/>
    </location>
    <ligand>
        <name>L-histidine</name>
        <dbReference type="ChEBI" id="CHEBI:57595"/>
    </ligand>
</feature>
<dbReference type="AlphaFoldDB" id="A0A3P3XTX0"/>
<comment type="similarity">
    <text evidence="1 7">Belongs to the class-II aminoacyl-tRNA synthetase family.</text>
</comment>
<dbReference type="NCBIfam" id="TIGR00442">
    <property type="entry name" value="hisS"/>
    <property type="match status" value="1"/>
</dbReference>
<accession>A0A3P3XTX0</accession>
<comment type="subcellular location">
    <subcellularLocation>
        <location evidence="7">Cytoplasm</location>
    </subcellularLocation>
</comment>
<dbReference type="HAMAP" id="MF_00127">
    <property type="entry name" value="His_tRNA_synth"/>
    <property type="match status" value="1"/>
</dbReference>
<keyword evidence="5 7" id="KW-0648">Protein biosynthesis</keyword>
<organism evidence="10">
    <name type="scientific">uncultured spirochete</name>
    <dbReference type="NCBI Taxonomy" id="156406"/>
    <lineage>
        <taxon>Bacteria</taxon>
        <taxon>Pseudomonadati</taxon>
        <taxon>Spirochaetota</taxon>
        <taxon>Spirochaetia</taxon>
        <taxon>Spirochaetales</taxon>
        <taxon>environmental samples</taxon>
    </lineage>
</organism>
<dbReference type="Pfam" id="PF13393">
    <property type="entry name" value="tRNA-synt_His"/>
    <property type="match status" value="1"/>
</dbReference>
<evidence type="ECO:0000256" key="8">
    <source>
        <dbReference type="PIRSR" id="PIRSR001549-1"/>
    </source>
</evidence>
<dbReference type="CDD" id="cd00773">
    <property type="entry name" value="HisRS-like_core"/>
    <property type="match status" value="1"/>
</dbReference>
<feature type="binding site" evidence="8">
    <location>
        <begin position="278"/>
        <end position="279"/>
    </location>
    <ligand>
        <name>L-histidine</name>
        <dbReference type="ChEBI" id="CHEBI:57595"/>
    </ligand>
</feature>
<keyword evidence="7 10" id="KW-0436">Ligase</keyword>
<comment type="catalytic activity">
    <reaction evidence="6 7">
        <text>tRNA(His) + L-histidine + ATP = L-histidyl-tRNA(His) + AMP + diphosphate + H(+)</text>
        <dbReference type="Rhea" id="RHEA:17313"/>
        <dbReference type="Rhea" id="RHEA-COMP:9665"/>
        <dbReference type="Rhea" id="RHEA-COMP:9689"/>
        <dbReference type="ChEBI" id="CHEBI:15378"/>
        <dbReference type="ChEBI" id="CHEBI:30616"/>
        <dbReference type="ChEBI" id="CHEBI:33019"/>
        <dbReference type="ChEBI" id="CHEBI:57595"/>
        <dbReference type="ChEBI" id="CHEBI:78442"/>
        <dbReference type="ChEBI" id="CHEBI:78527"/>
        <dbReference type="ChEBI" id="CHEBI:456215"/>
        <dbReference type="EC" id="6.1.1.21"/>
    </reaction>
</comment>
<dbReference type="PIRSF" id="PIRSF001549">
    <property type="entry name" value="His-tRNA_synth"/>
    <property type="match status" value="1"/>
</dbReference>
<dbReference type="SUPFAM" id="SSF52954">
    <property type="entry name" value="Class II aaRS ABD-related"/>
    <property type="match status" value="1"/>
</dbReference>
<dbReference type="InterPro" id="IPR041715">
    <property type="entry name" value="HisRS-like_core"/>
</dbReference>
<feature type="domain" description="Aminoacyl-transfer RNA synthetases class-II family profile" evidence="9">
    <location>
        <begin position="1"/>
        <end position="331"/>
    </location>
</feature>
<sequence>MPTIQPRVLKGFRDFLPDIEMARSSLIKKLEQVFVLFGFVPIDTPVLEYADILLGKGGGETDKQVYRFRDHGDRDVAMRFDLTVPFARFMAEHVEELYLPFRRYHIAKVWRGENTQRGRYREFMQCDFDIVGTDAASADADILLTAAKAMTALKVGDFSLRINHRALFNRFLARIDALDKSVEILRTVDKLEKTGVQATAETLSTLVAPALANDILSFIQKEEGFEKTLNKMFSFCNPSDVQAQAAQRRLLDIMECVAAAGDEHRVVLDPSITRGLDYYTGMVVETSLAALPEIGSVCSGGRYDELTSLYTDRKLPGVGASIGLDRLMAALDVLGISAGSDMSAQILIINQGETPIAELHALAASLRNAGFACEVFPEPKKTITQYTYAERKHIPLAVFANSSSGPFTIRILSHRENIEIADFARLCETARKELHASA</sequence>
<evidence type="ECO:0000313" key="10">
    <source>
        <dbReference type="EMBL" id="SLM19726.1"/>
    </source>
</evidence>
<name>A0A3P3XTX0_9SPIR</name>
<evidence type="ECO:0000256" key="7">
    <source>
        <dbReference type="HAMAP-Rule" id="MF_00127"/>
    </source>
</evidence>
<dbReference type="InterPro" id="IPR004516">
    <property type="entry name" value="HisRS/HisZ"/>
</dbReference>
<feature type="binding site" evidence="8">
    <location>
        <position position="125"/>
    </location>
    <ligand>
        <name>L-histidine</name>
        <dbReference type="ChEBI" id="CHEBI:57595"/>
    </ligand>
</feature>
<comment type="subunit">
    <text evidence="2 7">Homodimer.</text>
</comment>
<dbReference type="EMBL" id="FWDO01000007">
    <property type="protein sequence ID" value="SLM19726.1"/>
    <property type="molecule type" value="Genomic_DNA"/>
</dbReference>
<keyword evidence="7" id="KW-0963">Cytoplasm</keyword>
<evidence type="ECO:0000256" key="6">
    <source>
        <dbReference type="ARBA" id="ARBA00047639"/>
    </source>
</evidence>
<gene>
    <name evidence="7 10" type="primary">hisS</name>
    <name evidence="10" type="ORF">SPIRO4BDMA_70148</name>
</gene>
<keyword evidence="3 7" id="KW-0547">Nucleotide-binding</keyword>
<proteinExistence type="inferred from homology"/>
<evidence type="ECO:0000256" key="3">
    <source>
        <dbReference type="ARBA" id="ARBA00022741"/>
    </source>
</evidence>
<evidence type="ECO:0000256" key="4">
    <source>
        <dbReference type="ARBA" id="ARBA00022840"/>
    </source>
</evidence>
<feature type="binding site" evidence="8">
    <location>
        <position position="274"/>
    </location>
    <ligand>
        <name>L-histidine</name>
        <dbReference type="ChEBI" id="CHEBI:57595"/>
    </ligand>
</feature>
<dbReference type="GO" id="GO:0005737">
    <property type="term" value="C:cytoplasm"/>
    <property type="evidence" value="ECO:0007669"/>
    <property type="project" value="UniProtKB-SubCell"/>
</dbReference>
<evidence type="ECO:0000256" key="2">
    <source>
        <dbReference type="ARBA" id="ARBA00011738"/>
    </source>
</evidence>
<evidence type="ECO:0000256" key="5">
    <source>
        <dbReference type="ARBA" id="ARBA00022917"/>
    </source>
</evidence>
<protein>
    <recommendedName>
        <fullName evidence="7">Histidine--tRNA ligase</fullName>
        <ecNumber evidence="7">6.1.1.21</ecNumber>
    </recommendedName>
    <alternativeName>
        <fullName evidence="7">Histidyl-tRNA synthetase</fullName>
        <shortName evidence="7">HisRS</shortName>
    </alternativeName>
</protein>
<dbReference type="SUPFAM" id="SSF55681">
    <property type="entry name" value="Class II aaRS and biotin synthetases"/>
    <property type="match status" value="1"/>
</dbReference>
<dbReference type="GO" id="GO:0006427">
    <property type="term" value="P:histidyl-tRNA aminoacylation"/>
    <property type="evidence" value="ECO:0007669"/>
    <property type="project" value="UniProtKB-UniRule"/>
</dbReference>
<dbReference type="InterPro" id="IPR006195">
    <property type="entry name" value="aa-tRNA-synth_II"/>
</dbReference>
<feature type="binding site" evidence="8">
    <location>
        <position position="111"/>
    </location>
    <ligand>
        <name>L-histidine</name>
        <dbReference type="ChEBI" id="CHEBI:57595"/>
    </ligand>
</feature>
<dbReference type="GO" id="GO:0004821">
    <property type="term" value="F:histidine-tRNA ligase activity"/>
    <property type="evidence" value="ECO:0007669"/>
    <property type="project" value="UniProtKB-UniRule"/>
</dbReference>
<keyword evidence="7" id="KW-0030">Aminoacyl-tRNA synthetase</keyword>